<evidence type="ECO:0000313" key="1">
    <source>
        <dbReference type="EMBL" id="PZE17192.1"/>
    </source>
</evidence>
<sequence>MINQLVKPNSFGKKSYFIDLEKVYKISIDEDDKGNLIVKNYRSGIFKDKLLYSFTHNSDWSILIPLALEKLRNHTNSNEKQYFTDGYWKNMIEKCLQYQPK</sequence>
<keyword evidence="2" id="KW-1185">Reference proteome</keyword>
<reference evidence="1 2" key="1">
    <citation type="submission" date="2018-06" db="EMBL/GenBank/DDBJ databases">
        <title>The draft genome sequence of Crocinitomix sp. SM1701.</title>
        <authorList>
            <person name="Zhang X."/>
        </authorList>
    </citation>
    <scope>NUCLEOTIDE SEQUENCE [LARGE SCALE GENOMIC DNA]</scope>
    <source>
        <strain evidence="1 2">SM1701</strain>
    </source>
</reference>
<proteinExistence type="predicted"/>
<dbReference type="RefSeq" id="WP_111062717.1">
    <property type="nucleotide sequence ID" value="NZ_JBHUCU010000016.1"/>
</dbReference>
<evidence type="ECO:0000313" key="2">
    <source>
        <dbReference type="Proteomes" id="UP000249248"/>
    </source>
</evidence>
<name>A0A2W1NNH1_9FLAO</name>
<dbReference type="EMBL" id="QKSB01000004">
    <property type="protein sequence ID" value="PZE17192.1"/>
    <property type="molecule type" value="Genomic_DNA"/>
</dbReference>
<protein>
    <submittedName>
        <fullName evidence="1">Uncharacterized protein</fullName>
    </submittedName>
</protein>
<gene>
    <name evidence="1" type="ORF">DNU06_07925</name>
</gene>
<dbReference type="AlphaFoldDB" id="A0A2W1NNH1"/>
<accession>A0A2W1NNH1</accession>
<organism evidence="1 2">
    <name type="scientific">Putridiphycobacter roseus</name>
    <dbReference type="NCBI Taxonomy" id="2219161"/>
    <lineage>
        <taxon>Bacteria</taxon>
        <taxon>Pseudomonadati</taxon>
        <taxon>Bacteroidota</taxon>
        <taxon>Flavobacteriia</taxon>
        <taxon>Flavobacteriales</taxon>
        <taxon>Crocinitomicaceae</taxon>
        <taxon>Putridiphycobacter</taxon>
    </lineage>
</organism>
<dbReference type="Proteomes" id="UP000249248">
    <property type="component" value="Unassembled WGS sequence"/>
</dbReference>
<comment type="caution">
    <text evidence="1">The sequence shown here is derived from an EMBL/GenBank/DDBJ whole genome shotgun (WGS) entry which is preliminary data.</text>
</comment>